<evidence type="ECO:0000313" key="1">
    <source>
        <dbReference type="EMBL" id="CRK35459.1"/>
    </source>
</evidence>
<dbReference type="AlphaFoldDB" id="A0A0G4MMN6"/>
<reference evidence="2" key="1">
    <citation type="submission" date="2015-05" db="EMBL/GenBank/DDBJ databases">
        <authorList>
            <person name="Fogelqvist Johan"/>
        </authorList>
    </citation>
    <scope>NUCLEOTIDE SEQUENCE [LARGE SCALE GENOMIC DNA]</scope>
</reference>
<dbReference type="Proteomes" id="UP000045706">
    <property type="component" value="Unassembled WGS sequence"/>
</dbReference>
<name>A0A0G4MMN6_VERLO</name>
<gene>
    <name evidence="1" type="ORF">BN1723_014975</name>
</gene>
<protein>
    <submittedName>
        <fullName evidence="1">Uncharacterized protein</fullName>
    </submittedName>
</protein>
<accession>A0A0G4MMN6</accession>
<dbReference type="EMBL" id="CVQI01027780">
    <property type="protein sequence ID" value="CRK35459.1"/>
    <property type="molecule type" value="Genomic_DNA"/>
</dbReference>
<organism evidence="1 2">
    <name type="scientific">Verticillium longisporum</name>
    <name type="common">Verticillium dahliae var. longisporum</name>
    <dbReference type="NCBI Taxonomy" id="100787"/>
    <lineage>
        <taxon>Eukaryota</taxon>
        <taxon>Fungi</taxon>
        <taxon>Dikarya</taxon>
        <taxon>Ascomycota</taxon>
        <taxon>Pezizomycotina</taxon>
        <taxon>Sordariomycetes</taxon>
        <taxon>Hypocreomycetidae</taxon>
        <taxon>Glomerellales</taxon>
        <taxon>Plectosphaerellaceae</taxon>
        <taxon>Verticillium</taxon>
    </lineage>
</organism>
<proteinExistence type="predicted"/>
<evidence type="ECO:0000313" key="2">
    <source>
        <dbReference type="Proteomes" id="UP000045706"/>
    </source>
</evidence>
<sequence>MDLTFAAIIGGRMRNMTAMFYFLHRVAEC</sequence>